<reference evidence="2" key="1">
    <citation type="journal article" date="2024" name="Proc. Natl. Acad. Sci. U.S.A.">
        <title>Extraordinary preservation of gene collinearity over three hundred million years revealed in homosporous lycophytes.</title>
        <authorList>
            <person name="Li C."/>
            <person name="Wickell D."/>
            <person name="Kuo L.Y."/>
            <person name="Chen X."/>
            <person name="Nie B."/>
            <person name="Liao X."/>
            <person name="Peng D."/>
            <person name="Ji J."/>
            <person name="Jenkins J."/>
            <person name="Williams M."/>
            <person name="Shu S."/>
            <person name="Plott C."/>
            <person name="Barry K."/>
            <person name="Rajasekar S."/>
            <person name="Grimwood J."/>
            <person name="Han X."/>
            <person name="Sun S."/>
            <person name="Hou Z."/>
            <person name="He W."/>
            <person name="Dai G."/>
            <person name="Sun C."/>
            <person name="Schmutz J."/>
            <person name="Leebens-Mack J.H."/>
            <person name="Li F.W."/>
            <person name="Wang L."/>
        </authorList>
    </citation>
    <scope>NUCLEOTIDE SEQUENCE [LARGE SCALE GENOMIC DNA]</scope>
    <source>
        <strain evidence="2">cv. PW_Plant_1</strain>
    </source>
</reference>
<name>A0ACC2D0Z5_DIPCM</name>
<sequence>MAMVMADERCVEEPEADAGGGEAPQAAIAYHCQDFEWDSLRQQIESSDAYLRLKTDLCRKRDVTEETNAAQTAWDQFHQRHSKGLFFKERRYLLKEFPELNNQVKSLKVLEVGCGNGSTIIPILKANKAAIVYACDLSDDALKAALERIDDAGICTSGNAQLRVFRCDLSIQELPSWLCCASCRTPFVPFPCQEEASFAVATHKDNLPQIICDNLGKESDVLQDFPQNPVGSWNVDSTENPLSFRNSNSSTHNVAVPAEDSKGYSKETTFEEDLAVGCLSLSGEPATIACCAGGVDIVTMIFTLSAVPSAKMLNVLRESFAVLRSGGSLLFRDYGLYDMTMFRFPPSQQVADRLYRRPDGTLAYYFSCEEVGKLFTGVGFIEEDVRFCCVNLLNRKRNLHMKRVWVHGRFVKP</sequence>
<comment type="caution">
    <text evidence="1">The sequence shown here is derived from an EMBL/GenBank/DDBJ whole genome shotgun (WGS) entry which is preliminary data.</text>
</comment>
<dbReference type="EMBL" id="CM055099">
    <property type="protein sequence ID" value="KAJ7547936.1"/>
    <property type="molecule type" value="Genomic_DNA"/>
</dbReference>
<organism evidence="1 2">
    <name type="scientific">Diphasiastrum complanatum</name>
    <name type="common">Issler's clubmoss</name>
    <name type="synonym">Lycopodium complanatum</name>
    <dbReference type="NCBI Taxonomy" id="34168"/>
    <lineage>
        <taxon>Eukaryota</taxon>
        <taxon>Viridiplantae</taxon>
        <taxon>Streptophyta</taxon>
        <taxon>Embryophyta</taxon>
        <taxon>Tracheophyta</taxon>
        <taxon>Lycopodiopsida</taxon>
        <taxon>Lycopodiales</taxon>
        <taxon>Lycopodiaceae</taxon>
        <taxon>Lycopodioideae</taxon>
        <taxon>Diphasiastrum</taxon>
    </lineage>
</organism>
<protein>
    <submittedName>
        <fullName evidence="1">Uncharacterized protein</fullName>
    </submittedName>
</protein>
<proteinExistence type="predicted"/>
<gene>
    <name evidence="1" type="ORF">O6H91_08G110400</name>
</gene>
<dbReference type="Proteomes" id="UP001162992">
    <property type="component" value="Chromosome 8"/>
</dbReference>
<keyword evidence="2" id="KW-1185">Reference proteome</keyword>
<evidence type="ECO:0000313" key="1">
    <source>
        <dbReference type="EMBL" id="KAJ7547936.1"/>
    </source>
</evidence>
<accession>A0ACC2D0Z5</accession>
<evidence type="ECO:0000313" key="2">
    <source>
        <dbReference type="Proteomes" id="UP001162992"/>
    </source>
</evidence>